<keyword evidence="5" id="KW-0812">Transmembrane</keyword>
<keyword evidence="8" id="KW-0560">Oxidoreductase</keyword>
<dbReference type="Pfam" id="PF00067">
    <property type="entry name" value="p450"/>
    <property type="match status" value="1"/>
</dbReference>
<evidence type="ECO:0008006" key="15">
    <source>
        <dbReference type="Google" id="ProtNLM"/>
    </source>
</evidence>
<dbReference type="GO" id="GO:0020037">
    <property type="term" value="F:heme binding"/>
    <property type="evidence" value="ECO:0007669"/>
    <property type="project" value="InterPro"/>
</dbReference>
<evidence type="ECO:0000313" key="13">
    <source>
        <dbReference type="EMBL" id="KAK9151271.1"/>
    </source>
</evidence>
<comment type="caution">
    <text evidence="13">The sequence shown here is derived from an EMBL/GenBank/DDBJ whole genome shotgun (WGS) entry which is preliminary data.</text>
</comment>
<dbReference type="AlphaFoldDB" id="A0AAP0PSE9"/>
<organism evidence="13 14">
    <name type="scientific">Stephania yunnanensis</name>
    <dbReference type="NCBI Taxonomy" id="152371"/>
    <lineage>
        <taxon>Eukaryota</taxon>
        <taxon>Viridiplantae</taxon>
        <taxon>Streptophyta</taxon>
        <taxon>Embryophyta</taxon>
        <taxon>Tracheophyta</taxon>
        <taxon>Spermatophyta</taxon>
        <taxon>Magnoliopsida</taxon>
        <taxon>Ranunculales</taxon>
        <taxon>Menispermaceae</taxon>
        <taxon>Menispermoideae</taxon>
        <taxon>Cissampelideae</taxon>
        <taxon>Stephania</taxon>
    </lineage>
</organism>
<dbReference type="Gene3D" id="1.10.630.10">
    <property type="entry name" value="Cytochrome P450"/>
    <property type="match status" value="2"/>
</dbReference>
<evidence type="ECO:0000256" key="2">
    <source>
        <dbReference type="ARBA" id="ARBA00004167"/>
    </source>
</evidence>
<evidence type="ECO:0000256" key="10">
    <source>
        <dbReference type="ARBA" id="ARBA00023033"/>
    </source>
</evidence>
<dbReference type="Proteomes" id="UP001420932">
    <property type="component" value="Unassembled WGS sequence"/>
</dbReference>
<dbReference type="GO" id="GO:0004497">
    <property type="term" value="F:monooxygenase activity"/>
    <property type="evidence" value="ECO:0007669"/>
    <property type="project" value="UniProtKB-KW"/>
</dbReference>
<keyword evidence="4 12" id="KW-0349">Heme</keyword>
<evidence type="ECO:0000256" key="11">
    <source>
        <dbReference type="ARBA" id="ARBA00023136"/>
    </source>
</evidence>
<evidence type="ECO:0000256" key="9">
    <source>
        <dbReference type="ARBA" id="ARBA00023004"/>
    </source>
</evidence>
<reference evidence="13 14" key="1">
    <citation type="submission" date="2024-01" db="EMBL/GenBank/DDBJ databases">
        <title>Genome assemblies of Stephania.</title>
        <authorList>
            <person name="Yang L."/>
        </authorList>
    </citation>
    <scope>NUCLEOTIDE SEQUENCE [LARGE SCALE GENOMIC DNA]</scope>
    <source>
        <strain evidence="13">YNDBR</strain>
        <tissue evidence="13">Leaf</tissue>
    </source>
</reference>
<evidence type="ECO:0000256" key="4">
    <source>
        <dbReference type="ARBA" id="ARBA00022617"/>
    </source>
</evidence>
<proteinExistence type="inferred from homology"/>
<comment type="similarity">
    <text evidence="3">Belongs to the cytochrome P450 family.</text>
</comment>
<keyword evidence="6 12" id="KW-0479">Metal-binding</keyword>
<dbReference type="SUPFAM" id="SSF48264">
    <property type="entry name" value="Cytochrome P450"/>
    <property type="match status" value="1"/>
</dbReference>
<evidence type="ECO:0000256" key="8">
    <source>
        <dbReference type="ARBA" id="ARBA00023002"/>
    </source>
</evidence>
<dbReference type="EMBL" id="JBBNAF010000004">
    <property type="protein sequence ID" value="KAK9151271.1"/>
    <property type="molecule type" value="Genomic_DNA"/>
</dbReference>
<keyword evidence="7" id="KW-1133">Transmembrane helix</keyword>
<comment type="subcellular location">
    <subcellularLocation>
        <location evidence="2">Membrane</location>
        <topology evidence="2">Single-pass membrane protein</topology>
    </subcellularLocation>
</comment>
<keyword evidence="9 12" id="KW-0408">Iron</keyword>
<sequence>MHLQLGELPTVVVATADLAQEVFKTHDLLFLYRPQSQTTKIVCYDWNDLAFAPYGDYRRELRKICTLQLLSSKRVNLEVLSMIIGLEPKLEKLHRIHDKIFDDIIRENLENKGKFANERSSEFEEDLVEVLITLQEGTELQTQIAMDNIKAVIMDIFIAGTETSSSIVEWAMAEMMRNQRVLKEAQTEVRRAMQGKAAVDEAEIQELTYVKSVIKETPRLHPSLPLLLPRKCREACEISGYVIRKEPKDPKSWPDAESIVTERFDGISADFNGNNFEFIPFGAGRRICHGVSFGMANIELMLAHLLYCFDWELPYGIKSEELDMKESFGSTVRRQNDLYLIPTPYCPSLEK</sequence>
<dbReference type="GO" id="GO:0005506">
    <property type="term" value="F:iron ion binding"/>
    <property type="evidence" value="ECO:0007669"/>
    <property type="project" value="InterPro"/>
</dbReference>
<dbReference type="InterPro" id="IPR001128">
    <property type="entry name" value="Cyt_P450"/>
</dbReference>
<dbReference type="InterPro" id="IPR036396">
    <property type="entry name" value="Cyt_P450_sf"/>
</dbReference>
<evidence type="ECO:0000256" key="12">
    <source>
        <dbReference type="PIRSR" id="PIRSR602401-1"/>
    </source>
</evidence>
<dbReference type="GO" id="GO:0044550">
    <property type="term" value="P:secondary metabolite biosynthetic process"/>
    <property type="evidence" value="ECO:0007669"/>
    <property type="project" value="UniProtKB-ARBA"/>
</dbReference>
<protein>
    <recommendedName>
        <fullName evidence="15">Cytochrome P450</fullName>
    </recommendedName>
</protein>
<evidence type="ECO:0000313" key="14">
    <source>
        <dbReference type="Proteomes" id="UP001420932"/>
    </source>
</evidence>
<keyword evidence="10" id="KW-0503">Monooxygenase</keyword>
<evidence type="ECO:0000256" key="5">
    <source>
        <dbReference type="ARBA" id="ARBA00022692"/>
    </source>
</evidence>
<dbReference type="GO" id="GO:0016705">
    <property type="term" value="F:oxidoreductase activity, acting on paired donors, with incorporation or reduction of molecular oxygen"/>
    <property type="evidence" value="ECO:0007669"/>
    <property type="project" value="InterPro"/>
</dbReference>
<gene>
    <name evidence="13" type="ORF">Syun_009580</name>
</gene>
<name>A0AAP0PSE9_9MAGN</name>
<accession>A0AAP0PSE9</accession>
<comment type="cofactor">
    <cofactor evidence="1 12">
        <name>heme</name>
        <dbReference type="ChEBI" id="CHEBI:30413"/>
    </cofactor>
</comment>
<dbReference type="PRINTS" id="PR00463">
    <property type="entry name" value="EP450I"/>
</dbReference>
<dbReference type="PANTHER" id="PTHR47953">
    <property type="entry name" value="OS08G0105600 PROTEIN"/>
    <property type="match status" value="1"/>
</dbReference>
<feature type="binding site" description="axial binding residue" evidence="12">
    <location>
        <position position="288"/>
    </location>
    <ligand>
        <name>heme</name>
        <dbReference type="ChEBI" id="CHEBI:30413"/>
    </ligand>
    <ligandPart>
        <name>Fe</name>
        <dbReference type="ChEBI" id="CHEBI:18248"/>
    </ligandPart>
</feature>
<evidence type="ECO:0000256" key="1">
    <source>
        <dbReference type="ARBA" id="ARBA00001971"/>
    </source>
</evidence>
<dbReference type="InterPro" id="IPR052306">
    <property type="entry name" value="CYP450_71D"/>
</dbReference>
<keyword evidence="14" id="KW-1185">Reference proteome</keyword>
<keyword evidence="11" id="KW-0472">Membrane</keyword>
<evidence type="ECO:0000256" key="3">
    <source>
        <dbReference type="ARBA" id="ARBA00010617"/>
    </source>
</evidence>
<evidence type="ECO:0000256" key="6">
    <source>
        <dbReference type="ARBA" id="ARBA00022723"/>
    </source>
</evidence>
<dbReference type="InterPro" id="IPR002401">
    <property type="entry name" value="Cyt_P450_E_grp-I"/>
</dbReference>
<dbReference type="PRINTS" id="PR00385">
    <property type="entry name" value="P450"/>
</dbReference>
<dbReference type="GO" id="GO:0016020">
    <property type="term" value="C:membrane"/>
    <property type="evidence" value="ECO:0007669"/>
    <property type="project" value="UniProtKB-SubCell"/>
</dbReference>
<dbReference type="PANTHER" id="PTHR47953:SF19">
    <property type="entry name" value="OS06G0641600 PROTEIN"/>
    <property type="match status" value="1"/>
</dbReference>
<evidence type="ECO:0000256" key="7">
    <source>
        <dbReference type="ARBA" id="ARBA00022989"/>
    </source>
</evidence>